<protein>
    <recommendedName>
        <fullName evidence="4">Mitotic-spindle organizing protein 1</fullName>
    </recommendedName>
    <alternativeName>
        <fullName evidence="7">Mitotic-spindle organizing protein associated with a ring of gamma-tubulin 1</fullName>
    </alternativeName>
</protein>
<organism evidence="9 10">
    <name type="scientific">Acaulospora morrowiae</name>
    <dbReference type="NCBI Taxonomy" id="94023"/>
    <lineage>
        <taxon>Eukaryota</taxon>
        <taxon>Fungi</taxon>
        <taxon>Fungi incertae sedis</taxon>
        <taxon>Mucoromycota</taxon>
        <taxon>Glomeromycotina</taxon>
        <taxon>Glomeromycetes</taxon>
        <taxon>Diversisporales</taxon>
        <taxon>Acaulosporaceae</taxon>
        <taxon>Acaulospora</taxon>
    </lineage>
</organism>
<comment type="subcellular location">
    <subcellularLocation>
        <location evidence="2">Cytoplasm</location>
        <location evidence="2">Cytoskeleton</location>
        <location evidence="2">Microtubule organizing center</location>
    </subcellularLocation>
</comment>
<dbReference type="GO" id="GO:0033566">
    <property type="term" value="P:gamma-tubulin complex localization"/>
    <property type="evidence" value="ECO:0007669"/>
    <property type="project" value="InterPro"/>
</dbReference>
<keyword evidence="5" id="KW-0963">Cytoplasm</keyword>
<dbReference type="AlphaFoldDB" id="A0A9N8ZRP3"/>
<dbReference type="Proteomes" id="UP000789342">
    <property type="component" value="Unassembled WGS sequence"/>
</dbReference>
<reference evidence="9" key="1">
    <citation type="submission" date="2021-06" db="EMBL/GenBank/DDBJ databases">
        <authorList>
            <person name="Kallberg Y."/>
            <person name="Tangrot J."/>
            <person name="Rosling A."/>
        </authorList>
    </citation>
    <scope>NUCLEOTIDE SEQUENCE</scope>
    <source>
        <strain evidence="9">CL551</strain>
    </source>
</reference>
<evidence type="ECO:0000256" key="8">
    <source>
        <dbReference type="SAM" id="MobiDB-lite"/>
    </source>
</evidence>
<keyword evidence="6" id="KW-0206">Cytoskeleton</keyword>
<dbReference type="EMBL" id="CAJVPV010001686">
    <property type="protein sequence ID" value="CAG8504932.1"/>
    <property type="molecule type" value="Genomic_DNA"/>
</dbReference>
<feature type="region of interest" description="Disordered" evidence="8">
    <location>
        <begin position="67"/>
        <end position="99"/>
    </location>
</feature>
<evidence type="ECO:0000256" key="2">
    <source>
        <dbReference type="ARBA" id="ARBA00004267"/>
    </source>
</evidence>
<accession>A0A9N8ZRP3</accession>
<dbReference type="OrthoDB" id="48571at2759"/>
<dbReference type="GO" id="GO:0000931">
    <property type="term" value="C:gamma-tubulin ring complex"/>
    <property type="evidence" value="ECO:0007669"/>
    <property type="project" value="InterPro"/>
</dbReference>
<dbReference type="GO" id="GO:0031021">
    <property type="term" value="C:interphase microtubule organizing center"/>
    <property type="evidence" value="ECO:0007669"/>
    <property type="project" value="TreeGrafter"/>
</dbReference>
<comment type="caution">
    <text evidence="9">The sequence shown here is derived from an EMBL/GenBank/DDBJ whole genome shotgun (WGS) entry which is preliminary data.</text>
</comment>
<dbReference type="PANTHER" id="PTHR28520:SF2">
    <property type="entry name" value="MITOTIC-SPINDLE ORGANIZING PROTEIN 1"/>
    <property type="match status" value="1"/>
</dbReference>
<dbReference type="PANTHER" id="PTHR28520">
    <property type="entry name" value="MITOTIC-SPINDLE ORGANIZING PROTEIN 1"/>
    <property type="match status" value="1"/>
</dbReference>
<proteinExistence type="inferred from homology"/>
<dbReference type="GO" id="GO:0090307">
    <property type="term" value="P:mitotic spindle assembly"/>
    <property type="evidence" value="ECO:0007669"/>
    <property type="project" value="TreeGrafter"/>
</dbReference>
<evidence type="ECO:0000256" key="7">
    <source>
        <dbReference type="ARBA" id="ARBA00029810"/>
    </source>
</evidence>
<evidence type="ECO:0000256" key="5">
    <source>
        <dbReference type="ARBA" id="ARBA00022490"/>
    </source>
</evidence>
<evidence type="ECO:0000256" key="6">
    <source>
        <dbReference type="ARBA" id="ARBA00023212"/>
    </source>
</evidence>
<evidence type="ECO:0000313" key="10">
    <source>
        <dbReference type="Proteomes" id="UP000789342"/>
    </source>
</evidence>
<evidence type="ECO:0000256" key="3">
    <source>
        <dbReference type="ARBA" id="ARBA00011015"/>
    </source>
</evidence>
<dbReference type="GO" id="GO:0051415">
    <property type="term" value="P:microtubule nucleation by interphase microtubule organizing center"/>
    <property type="evidence" value="ECO:0007669"/>
    <property type="project" value="TreeGrafter"/>
</dbReference>
<sequence>MEDQKIQEARETMDVKHLCKVLYEISTLLNTGLDRETLSLCLNLCENGVNPEALAAVIKELRRESASMKLSETNPAVTASGSNGNTGGGGSTTASLSGG</sequence>
<comment type="function">
    <text evidence="1">Required for gamma-tubulin complex recruitment to the microtubule organizing center (MTOC).</text>
</comment>
<evidence type="ECO:0000313" key="9">
    <source>
        <dbReference type="EMBL" id="CAG8504932.1"/>
    </source>
</evidence>
<keyword evidence="10" id="KW-1185">Reference proteome</keyword>
<name>A0A9N8ZRP3_9GLOM</name>
<dbReference type="GO" id="GO:0005819">
    <property type="term" value="C:spindle"/>
    <property type="evidence" value="ECO:0007669"/>
    <property type="project" value="TreeGrafter"/>
</dbReference>
<dbReference type="Pfam" id="PF12554">
    <property type="entry name" value="MOZART1"/>
    <property type="match status" value="1"/>
</dbReference>
<evidence type="ECO:0000256" key="1">
    <source>
        <dbReference type="ARBA" id="ARBA00003060"/>
    </source>
</evidence>
<gene>
    <name evidence="9" type="ORF">AMORRO_LOCUS3438</name>
</gene>
<evidence type="ECO:0000256" key="4">
    <source>
        <dbReference type="ARBA" id="ARBA00016992"/>
    </source>
</evidence>
<feature type="compositionally biased region" description="Gly residues" evidence="8">
    <location>
        <begin position="84"/>
        <end position="99"/>
    </location>
</feature>
<comment type="similarity">
    <text evidence="3">Belongs to the MOZART1 family.</text>
</comment>
<dbReference type="InterPro" id="IPR022214">
    <property type="entry name" value="MZT1"/>
</dbReference>
<feature type="compositionally biased region" description="Polar residues" evidence="8">
    <location>
        <begin position="68"/>
        <end position="77"/>
    </location>
</feature>